<feature type="transmembrane region" description="Helical" evidence="1">
    <location>
        <begin position="6"/>
        <end position="25"/>
    </location>
</feature>
<dbReference type="STRING" id="1725.WU86_01435"/>
<keyword evidence="1" id="KW-1133">Transmembrane helix</keyword>
<organism evidence="2 3">
    <name type="scientific">Corynebacterium xerosis</name>
    <dbReference type="NCBI Taxonomy" id="1725"/>
    <lineage>
        <taxon>Bacteria</taxon>
        <taxon>Bacillati</taxon>
        <taxon>Actinomycetota</taxon>
        <taxon>Actinomycetes</taxon>
        <taxon>Mycobacteriales</taxon>
        <taxon>Corynebacteriaceae</taxon>
        <taxon>Corynebacterium</taxon>
    </lineage>
</organism>
<proteinExistence type="predicted"/>
<dbReference type="Pfam" id="PF05437">
    <property type="entry name" value="AzlD"/>
    <property type="match status" value="1"/>
</dbReference>
<dbReference type="InterPro" id="IPR008407">
    <property type="entry name" value="Brnchd-chn_aa_trnsp_AzlD"/>
</dbReference>
<dbReference type="AlphaFoldDB" id="A0A2N6SXJ8"/>
<protein>
    <submittedName>
        <fullName evidence="2">Branched-chain amino acid ABC transporter permease</fullName>
    </submittedName>
</protein>
<name>A0A2N6SXJ8_9CORY</name>
<evidence type="ECO:0000313" key="2">
    <source>
        <dbReference type="EMBL" id="PMC61788.1"/>
    </source>
</evidence>
<keyword evidence="1" id="KW-0812">Transmembrane</keyword>
<dbReference type="Proteomes" id="UP000235363">
    <property type="component" value="Unassembled WGS sequence"/>
</dbReference>
<dbReference type="RefSeq" id="WP_102213707.1">
    <property type="nucleotide sequence ID" value="NZ_PNHF01000021.1"/>
</dbReference>
<gene>
    <name evidence="2" type="ORF">CJ204_09315</name>
</gene>
<comment type="caution">
    <text evidence="2">The sequence shown here is derived from an EMBL/GenBank/DDBJ whole genome shotgun (WGS) entry which is preliminary data.</text>
</comment>
<sequence>MPGSGYVLASLLVMGAVTVALRWAPFAFVRVLRGSELVRFLGVTMPVGVMVALVAYTLVDRMGLVGGGDAAAGDPGGWWAAPLALAVTVILHLWRRNAAVSILVGTALYVVLVNVVA</sequence>
<accession>A0A2N6SXJ8</accession>
<feature type="transmembrane region" description="Helical" evidence="1">
    <location>
        <begin position="37"/>
        <end position="56"/>
    </location>
</feature>
<keyword evidence="1" id="KW-0472">Membrane</keyword>
<feature type="transmembrane region" description="Helical" evidence="1">
    <location>
        <begin position="99"/>
        <end position="116"/>
    </location>
</feature>
<feature type="transmembrane region" description="Helical" evidence="1">
    <location>
        <begin position="76"/>
        <end position="94"/>
    </location>
</feature>
<reference evidence="2 3" key="1">
    <citation type="submission" date="2017-09" db="EMBL/GenBank/DDBJ databases">
        <title>Bacterial strain isolated from the female urinary microbiota.</title>
        <authorList>
            <person name="Thomas-White K."/>
            <person name="Kumar N."/>
            <person name="Forster S."/>
            <person name="Putonti C."/>
            <person name="Lawley T."/>
            <person name="Wolfe A.J."/>
        </authorList>
    </citation>
    <scope>NUCLEOTIDE SEQUENCE [LARGE SCALE GENOMIC DNA]</scope>
    <source>
        <strain evidence="2 3">UMB0908</strain>
    </source>
</reference>
<dbReference type="EMBL" id="PNHF01000021">
    <property type="protein sequence ID" value="PMC61788.1"/>
    <property type="molecule type" value="Genomic_DNA"/>
</dbReference>
<evidence type="ECO:0000313" key="3">
    <source>
        <dbReference type="Proteomes" id="UP000235363"/>
    </source>
</evidence>
<evidence type="ECO:0000256" key="1">
    <source>
        <dbReference type="SAM" id="Phobius"/>
    </source>
</evidence>